<name>A0AA46HW41_9BURK</name>
<proteinExistence type="predicted"/>
<evidence type="ECO:0000313" key="3">
    <source>
        <dbReference type="Proteomes" id="UP000294772"/>
    </source>
</evidence>
<comment type="caution">
    <text evidence="2">The sequence shown here is derived from an EMBL/GenBank/DDBJ whole genome shotgun (WGS) entry which is preliminary data.</text>
</comment>
<organism evidence="2 3">
    <name type="scientific">Caldimonas thermodepolymerans</name>
    <dbReference type="NCBI Taxonomy" id="215580"/>
    <lineage>
        <taxon>Bacteria</taxon>
        <taxon>Pseudomonadati</taxon>
        <taxon>Pseudomonadota</taxon>
        <taxon>Betaproteobacteria</taxon>
        <taxon>Burkholderiales</taxon>
        <taxon>Sphaerotilaceae</taxon>
        <taxon>Caldimonas</taxon>
    </lineage>
</organism>
<reference evidence="2 3" key="1">
    <citation type="submission" date="2019-03" db="EMBL/GenBank/DDBJ databases">
        <title>Genomic Encyclopedia of Type Strains, Phase IV (KMG-IV): sequencing the most valuable type-strain genomes for metagenomic binning, comparative biology and taxonomic classification.</title>
        <authorList>
            <person name="Goeker M."/>
        </authorList>
    </citation>
    <scope>NUCLEOTIDE SEQUENCE [LARGE SCALE GENOMIC DNA]</scope>
    <source>
        <strain evidence="2 3">DSM 15264</strain>
    </source>
</reference>
<gene>
    <name evidence="2" type="ORF">EV676_104256</name>
</gene>
<feature type="chain" id="PRO_5041408146" evidence="1">
    <location>
        <begin position="22"/>
        <end position="55"/>
    </location>
</feature>
<dbReference type="RefSeq" id="WP_165908676.1">
    <property type="nucleotide sequence ID" value="NZ_CP110416.1"/>
</dbReference>
<dbReference type="AlphaFoldDB" id="A0AA46HW41"/>
<evidence type="ECO:0000256" key="1">
    <source>
        <dbReference type="SAM" id="SignalP"/>
    </source>
</evidence>
<keyword evidence="1" id="KW-0732">Signal</keyword>
<protein>
    <submittedName>
        <fullName evidence="2">Uncharacterized protein</fullName>
    </submittedName>
</protein>
<evidence type="ECO:0000313" key="2">
    <source>
        <dbReference type="EMBL" id="TCP07700.1"/>
    </source>
</evidence>
<dbReference type="PROSITE" id="PS51257">
    <property type="entry name" value="PROKAR_LIPOPROTEIN"/>
    <property type="match status" value="1"/>
</dbReference>
<dbReference type="Proteomes" id="UP000294772">
    <property type="component" value="Unassembled WGS sequence"/>
</dbReference>
<sequence length="55" mass="5507">MDMPKRLARYVKYTCLPTALAASLLIAGCGGGGGSDDGLEGRLLSGLGALLGLRG</sequence>
<accession>A0AA46HW41</accession>
<dbReference type="EMBL" id="SLXF01000004">
    <property type="protein sequence ID" value="TCP07700.1"/>
    <property type="molecule type" value="Genomic_DNA"/>
</dbReference>
<feature type="signal peptide" evidence="1">
    <location>
        <begin position="1"/>
        <end position="21"/>
    </location>
</feature>